<dbReference type="AlphaFoldDB" id="D4DDY3"/>
<gene>
    <name evidence="1" type="ORF">TRV_05347</name>
</gene>
<sequence length="335" mass="38952">MRKVPSLTPLYHSTLPCKSKGCSPDLSSVAVLVLPVAPLSHPPRTKSAPPKHLLLPTTSHHHDKLHDILYFLQHSFFYLNKQNHLYLLLTCLSPKSASIMTLDPRLLSIPSARPTPGPMIPYQHQYQQESSRNRYGSPESGNVFLPRRILAAIPQDVVHATNIARRRADEAYRGFLFLQHGFNQRFYRLCPNEPRVRASNHAKSIDMLFSWGPKSGYTADPPKIPTCAVKFYVEEDAYLKYAHRYRSYRQKYLNGAYLAWIKSDIFLRNFADNTPMSALTRARFNSWWTGYRDEMRAWEEQIDSLVLPSWASIIRELREIIEQRLDLDKEWDRWV</sequence>
<dbReference type="OrthoDB" id="4170578at2759"/>
<dbReference type="GeneID" id="9577258"/>
<evidence type="ECO:0000313" key="1">
    <source>
        <dbReference type="EMBL" id="EFE39942.1"/>
    </source>
</evidence>
<organism evidence="1 2">
    <name type="scientific">Trichophyton verrucosum (strain HKI 0517)</name>
    <dbReference type="NCBI Taxonomy" id="663202"/>
    <lineage>
        <taxon>Eukaryota</taxon>
        <taxon>Fungi</taxon>
        <taxon>Dikarya</taxon>
        <taxon>Ascomycota</taxon>
        <taxon>Pezizomycotina</taxon>
        <taxon>Eurotiomycetes</taxon>
        <taxon>Eurotiomycetidae</taxon>
        <taxon>Onygenales</taxon>
        <taxon>Arthrodermataceae</taxon>
        <taxon>Trichophyton</taxon>
    </lineage>
</organism>
<dbReference type="RefSeq" id="XP_003020560.1">
    <property type="nucleotide sequence ID" value="XM_003020514.1"/>
</dbReference>
<comment type="caution">
    <text evidence="1">The sequence shown here is derived from an EMBL/GenBank/DDBJ whole genome shotgun (WGS) entry which is preliminary data.</text>
</comment>
<protein>
    <submittedName>
        <fullName evidence="1">Uncharacterized protein</fullName>
    </submittedName>
</protein>
<name>D4DDY3_TRIVH</name>
<dbReference type="KEGG" id="tve:TRV_05347"/>
<dbReference type="HOGENOM" id="CLU_071675_1_0_1"/>
<dbReference type="EMBL" id="ACYE01000278">
    <property type="protein sequence ID" value="EFE39942.1"/>
    <property type="molecule type" value="Genomic_DNA"/>
</dbReference>
<dbReference type="Proteomes" id="UP000008383">
    <property type="component" value="Unassembled WGS sequence"/>
</dbReference>
<accession>D4DDY3</accession>
<reference evidence="2" key="1">
    <citation type="journal article" date="2011" name="Genome Biol.">
        <title>Comparative and functional genomics provide insights into the pathogenicity of dermatophytic fungi.</title>
        <authorList>
            <person name="Burmester A."/>
            <person name="Shelest E."/>
            <person name="Gloeckner G."/>
            <person name="Heddergott C."/>
            <person name="Schindler S."/>
            <person name="Staib P."/>
            <person name="Heidel A."/>
            <person name="Felder M."/>
            <person name="Petzold A."/>
            <person name="Szafranski K."/>
            <person name="Feuermann M."/>
            <person name="Pedruzzi I."/>
            <person name="Priebe S."/>
            <person name="Groth M."/>
            <person name="Winkler R."/>
            <person name="Li W."/>
            <person name="Kniemeyer O."/>
            <person name="Schroeckh V."/>
            <person name="Hertweck C."/>
            <person name="Hube B."/>
            <person name="White T.C."/>
            <person name="Platzer M."/>
            <person name="Guthke R."/>
            <person name="Heitman J."/>
            <person name="Woestemeyer J."/>
            <person name="Zipfel P.F."/>
            <person name="Monod M."/>
            <person name="Brakhage A.A."/>
        </authorList>
    </citation>
    <scope>NUCLEOTIDE SEQUENCE [LARGE SCALE GENOMIC DNA]</scope>
    <source>
        <strain evidence="2">HKI 0517</strain>
    </source>
</reference>
<keyword evidence="2" id="KW-1185">Reference proteome</keyword>
<proteinExistence type="predicted"/>
<evidence type="ECO:0000313" key="2">
    <source>
        <dbReference type="Proteomes" id="UP000008383"/>
    </source>
</evidence>